<dbReference type="AlphaFoldDB" id="A0A8C2U406"/>
<evidence type="ECO:0000256" key="1">
    <source>
        <dbReference type="ARBA" id="ARBA00004402"/>
    </source>
</evidence>
<feature type="chain" id="PRO_5034452662" evidence="14">
    <location>
        <begin position="28"/>
        <end position="90"/>
    </location>
</feature>
<evidence type="ECO:0000313" key="15">
    <source>
        <dbReference type="Ensembl" id="ENSCJPP00005020810.1"/>
    </source>
</evidence>
<dbReference type="InterPro" id="IPR018154">
    <property type="entry name" value="TLV/ENV_coat_polyprotein"/>
</dbReference>
<keyword evidence="16" id="KW-1185">Reference proteome</keyword>
<evidence type="ECO:0000256" key="5">
    <source>
        <dbReference type="ARBA" id="ARBA00022581"/>
    </source>
</evidence>
<reference evidence="15" key="3">
    <citation type="submission" date="2025-09" db="UniProtKB">
        <authorList>
            <consortium name="Ensembl"/>
        </authorList>
    </citation>
    <scope>IDENTIFICATION</scope>
</reference>
<evidence type="ECO:0000256" key="3">
    <source>
        <dbReference type="ARBA" id="ARBA00004563"/>
    </source>
</evidence>
<evidence type="ECO:0000256" key="4">
    <source>
        <dbReference type="ARBA" id="ARBA00022511"/>
    </source>
</evidence>
<keyword evidence="6" id="KW-0812">Transmembrane</keyword>
<keyword evidence="10" id="KW-0564">Palmitate</keyword>
<keyword evidence="12" id="KW-0325">Glycoprotein</keyword>
<keyword evidence="14" id="KW-0732">Signal</keyword>
<evidence type="ECO:0000256" key="8">
    <source>
        <dbReference type="ARBA" id="ARBA00022989"/>
    </source>
</evidence>
<dbReference type="GeneTree" id="ENSGT01100000266086"/>
<keyword evidence="5" id="KW-0945">Host-virus interaction</keyword>
<organism evidence="15 16">
    <name type="scientific">Coturnix japonica</name>
    <name type="common">Japanese quail</name>
    <name type="synonym">Coturnix coturnix japonica</name>
    <dbReference type="NCBI Taxonomy" id="93934"/>
    <lineage>
        <taxon>Eukaryota</taxon>
        <taxon>Metazoa</taxon>
        <taxon>Chordata</taxon>
        <taxon>Craniata</taxon>
        <taxon>Vertebrata</taxon>
        <taxon>Euteleostomi</taxon>
        <taxon>Archelosauria</taxon>
        <taxon>Archosauria</taxon>
        <taxon>Dinosauria</taxon>
        <taxon>Saurischia</taxon>
        <taxon>Theropoda</taxon>
        <taxon>Coelurosauria</taxon>
        <taxon>Aves</taxon>
        <taxon>Neognathae</taxon>
        <taxon>Galloanserae</taxon>
        <taxon>Galliformes</taxon>
        <taxon>Phasianidae</taxon>
        <taxon>Perdicinae</taxon>
        <taxon>Coturnix</taxon>
    </lineage>
</organism>
<dbReference type="Ensembl" id="ENSCJPT00005028666.1">
    <property type="protein sequence ID" value="ENSCJPP00005020810.1"/>
    <property type="gene ID" value="ENSCJPG00005016701.1"/>
</dbReference>
<sequence length="90" mass="10033">DSGSHRPIHVLFPLLALLSLFTGELDATSRMAWENRIALDMMLAEKGCVCVMLGTHCCTFIPNNTAPDVTITKHCWGLLPLPVNWQKIQE</sequence>
<evidence type="ECO:0000313" key="16">
    <source>
        <dbReference type="Proteomes" id="UP000694412"/>
    </source>
</evidence>
<keyword evidence="4" id="KW-1032">Host cell membrane</keyword>
<evidence type="ECO:0000256" key="9">
    <source>
        <dbReference type="ARBA" id="ARBA00023136"/>
    </source>
</evidence>
<comment type="subcellular location">
    <subcellularLocation>
        <location evidence="1">Host cell membrane</location>
        <topology evidence="1">Single-pass type I membrane protein</topology>
    </subcellularLocation>
    <subcellularLocation>
        <location evidence="2">Host endomembrane system</location>
        <topology evidence="2">Peripheral membrane protein</topology>
    </subcellularLocation>
    <subcellularLocation>
        <location evidence="3">Virion membrane</location>
        <topology evidence="3">Single-pass type I membrane protein</topology>
    </subcellularLocation>
</comment>
<dbReference type="PANTHER" id="PTHR10424">
    <property type="entry name" value="VIRAL ENVELOPE PROTEIN"/>
    <property type="match status" value="1"/>
</dbReference>
<dbReference type="Gene3D" id="1.10.287.210">
    <property type="match status" value="1"/>
</dbReference>
<keyword evidence="11" id="KW-1015">Disulfide bond</keyword>
<feature type="signal peptide" evidence="14">
    <location>
        <begin position="1"/>
        <end position="27"/>
    </location>
</feature>
<reference evidence="15" key="1">
    <citation type="submission" date="2015-11" db="EMBL/GenBank/DDBJ databases">
        <authorList>
            <consortium name="International Coturnix japonica Genome Analysis Consortium"/>
            <person name="Warren W."/>
            <person name="Burt D.W."/>
            <person name="Antin P.B."/>
            <person name="Lanford R."/>
            <person name="Gros J."/>
            <person name="Wilson R.K."/>
        </authorList>
    </citation>
    <scope>NUCLEOTIDE SEQUENCE [LARGE SCALE GENOMIC DNA]</scope>
</reference>
<dbReference type="Proteomes" id="UP000694412">
    <property type="component" value="Chromosome 1"/>
</dbReference>
<keyword evidence="13" id="KW-0449">Lipoprotein</keyword>
<evidence type="ECO:0000256" key="7">
    <source>
        <dbReference type="ARBA" id="ARBA00022870"/>
    </source>
</evidence>
<evidence type="ECO:0000256" key="10">
    <source>
        <dbReference type="ARBA" id="ARBA00023139"/>
    </source>
</evidence>
<proteinExistence type="predicted"/>
<protein>
    <submittedName>
        <fullName evidence="15">Uncharacterized protein</fullName>
    </submittedName>
</protein>
<evidence type="ECO:0000256" key="14">
    <source>
        <dbReference type="SAM" id="SignalP"/>
    </source>
</evidence>
<evidence type="ECO:0000256" key="13">
    <source>
        <dbReference type="ARBA" id="ARBA00023288"/>
    </source>
</evidence>
<evidence type="ECO:0000256" key="12">
    <source>
        <dbReference type="ARBA" id="ARBA00023180"/>
    </source>
</evidence>
<evidence type="ECO:0000256" key="2">
    <source>
        <dbReference type="ARBA" id="ARBA00004531"/>
    </source>
</evidence>
<evidence type="ECO:0000256" key="11">
    <source>
        <dbReference type="ARBA" id="ARBA00023157"/>
    </source>
</evidence>
<evidence type="ECO:0000256" key="6">
    <source>
        <dbReference type="ARBA" id="ARBA00022692"/>
    </source>
</evidence>
<keyword evidence="7" id="KW-1043">Host membrane</keyword>
<accession>A0A8C2U406</accession>
<dbReference type="PANTHER" id="PTHR10424:SF81">
    <property type="entry name" value="ERVV2 PROTEIN"/>
    <property type="match status" value="1"/>
</dbReference>
<reference evidence="15" key="2">
    <citation type="submission" date="2025-08" db="UniProtKB">
        <authorList>
            <consortium name="Ensembl"/>
        </authorList>
    </citation>
    <scope>IDENTIFICATION</scope>
</reference>
<dbReference type="SUPFAM" id="SSF58069">
    <property type="entry name" value="Virus ectodomain"/>
    <property type="match status" value="1"/>
</dbReference>
<keyword evidence="8" id="KW-1133">Transmembrane helix</keyword>
<name>A0A8C2U406_COTJA</name>
<keyword evidence="9" id="KW-0472">Membrane</keyword>